<gene>
    <name evidence="7" type="primary">aroK</name>
    <name evidence="8" type="ORF">SAMN06269117_12621</name>
</gene>
<feature type="binding site" evidence="7">
    <location>
        <begin position="10"/>
        <end position="15"/>
    </location>
    <ligand>
        <name>ATP</name>
        <dbReference type="ChEBI" id="CHEBI:30616"/>
    </ligand>
</feature>
<dbReference type="EC" id="2.7.1.71" evidence="7"/>
<sequence length="166" mass="18950">MKVTLVGFMGAGKTTIGKLLSERLKTPFLDLDELIVEQVGMSIPEIFKKKGENEFRKIESSILKELLYQNRSFVLSTGGGTPTYLNNMELINQNSISVFLRTDFKTTWRRISSDENRPLVLLGKEKLLKLYLKRLPFYFKAKLIIDATFLSPVDTVLNIIKVLKSC</sequence>
<evidence type="ECO:0000256" key="4">
    <source>
        <dbReference type="ARBA" id="ARBA00022777"/>
    </source>
</evidence>
<feature type="binding site" evidence="7">
    <location>
        <position position="134"/>
    </location>
    <ligand>
        <name>substrate</name>
    </ligand>
</feature>
<evidence type="ECO:0000313" key="9">
    <source>
        <dbReference type="Proteomes" id="UP000317315"/>
    </source>
</evidence>
<protein>
    <recommendedName>
        <fullName evidence="7">Shikimate kinase</fullName>
        <shortName evidence="7">SK</shortName>
        <ecNumber evidence="7">2.7.1.71</ecNumber>
    </recommendedName>
</protein>
<accession>A0A521DV09</accession>
<evidence type="ECO:0000256" key="6">
    <source>
        <dbReference type="ARBA" id="ARBA00023141"/>
    </source>
</evidence>
<evidence type="ECO:0000256" key="2">
    <source>
        <dbReference type="ARBA" id="ARBA00022679"/>
    </source>
</evidence>
<evidence type="ECO:0000313" key="8">
    <source>
        <dbReference type="EMBL" id="SMO75546.1"/>
    </source>
</evidence>
<dbReference type="CDD" id="cd00464">
    <property type="entry name" value="SK"/>
    <property type="match status" value="1"/>
</dbReference>
<feature type="binding site" evidence="7">
    <location>
        <position position="56"/>
    </location>
    <ligand>
        <name>substrate</name>
    </ligand>
</feature>
<reference evidence="8 9" key="1">
    <citation type="submission" date="2017-05" db="EMBL/GenBank/DDBJ databases">
        <authorList>
            <person name="Varghese N."/>
            <person name="Submissions S."/>
        </authorList>
    </citation>
    <scope>NUCLEOTIDE SEQUENCE [LARGE SCALE GENOMIC DNA]</scope>
    <source>
        <strain evidence="8 9">DSM 16304</strain>
    </source>
</reference>
<comment type="subcellular location">
    <subcellularLocation>
        <location evidence="7">Cytoplasm</location>
    </subcellularLocation>
</comment>
<evidence type="ECO:0000256" key="5">
    <source>
        <dbReference type="ARBA" id="ARBA00022840"/>
    </source>
</evidence>
<comment type="catalytic activity">
    <reaction evidence="7">
        <text>shikimate + ATP = 3-phosphoshikimate + ADP + H(+)</text>
        <dbReference type="Rhea" id="RHEA:13121"/>
        <dbReference type="ChEBI" id="CHEBI:15378"/>
        <dbReference type="ChEBI" id="CHEBI:30616"/>
        <dbReference type="ChEBI" id="CHEBI:36208"/>
        <dbReference type="ChEBI" id="CHEBI:145989"/>
        <dbReference type="ChEBI" id="CHEBI:456216"/>
        <dbReference type="EC" id="2.7.1.71"/>
    </reaction>
</comment>
<keyword evidence="9" id="KW-1185">Reference proteome</keyword>
<feature type="binding site" evidence="7">
    <location>
        <position position="117"/>
    </location>
    <ligand>
        <name>ATP</name>
        <dbReference type="ChEBI" id="CHEBI:30616"/>
    </ligand>
</feature>
<keyword evidence="7" id="KW-0963">Cytoplasm</keyword>
<dbReference type="UniPathway" id="UPA00053">
    <property type="reaction ID" value="UER00088"/>
</dbReference>
<feature type="binding site" evidence="7">
    <location>
        <position position="32"/>
    </location>
    <ligand>
        <name>substrate</name>
    </ligand>
</feature>
<keyword evidence="6 7" id="KW-0057">Aromatic amino acid biosynthesis</keyword>
<dbReference type="PANTHER" id="PTHR21087:SF16">
    <property type="entry name" value="SHIKIMATE KINASE 1, CHLOROPLASTIC"/>
    <property type="match status" value="1"/>
</dbReference>
<name>A0A521DV09_9BACT</name>
<dbReference type="InterPro" id="IPR031322">
    <property type="entry name" value="Shikimate/glucono_kinase"/>
</dbReference>
<dbReference type="AlphaFoldDB" id="A0A521DV09"/>
<dbReference type="GO" id="GO:0000287">
    <property type="term" value="F:magnesium ion binding"/>
    <property type="evidence" value="ECO:0007669"/>
    <property type="project" value="UniProtKB-UniRule"/>
</dbReference>
<dbReference type="GO" id="GO:0005829">
    <property type="term" value="C:cytosol"/>
    <property type="evidence" value="ECO:0007669"/>
    <property type="project" value="TreeGrafter"/>
</dbReference>
<comment type="caution">
    <text evidence="7">Lacks conserved residue(s) required for the propagation of feature annotation.</text>
</comment>
<dbReference type="InterPro" id="IPR000623">
    <property type="entry name" value="Shikimate_kinase/TSH1"/>
</dbReference>
<organism evidence="8 9">
    <name type="scientific">Balnearium lithotrophicum</name>
    <dbReference type="NCBI Taxonomy" id="223788"/>
    <lineage>
        <taxon>Bacteria</taxon>
        <taxon>Pseudomonadati</taxon>
        <taxon>Aquificota</taxon>
        <taxon>Aquificia</taxon>
        <taxon>Desulfurobacteriales</taxon>
        <taxon>Desulfurobacteriaceae</taxon>
        <taxon>Balnearium</taxon>
    </lineage>
</organism>
<dbReference type="GO" id="GO:0005524">
    <property type="term" value="F:ATP binding"/>
    <property type="evidence" value="ECO:0007669"/>
    <property type="project" value="UniProtKB-UniRule"/>
</dbReference>
<keyword evidence="1 7" id="KW-0028">Amino-acid biosynthesis</keyword>
<keyword evidence="7" id="KW-0460">Magnesium</keyword>
<comment type="pathway">
    <text evidence="7">Metabolic intermediate biosynthesis; chorismate biosynthesis; chorismate from D-erythrose 4-phosphate and phosphoenolpyruvate: step 5/7.</text>
</comment>
<comment type="subunit">
    <text evidence="7">Monomer.</text>
</comment>
<dbReference type="Pfam" id="PF01202">
    <property type="entry name" value="SKI"/>
    <property type="match status" value="1"/>
</dbReference>
<dbReference type="HAMAP" id="MF_00109">
    <property type="entry name" value="Shikimate_kinase"/>
    <property type="match status" value="1"/>
</dbReference>
<dbReference type="Proteomes" id="UP000317315">
    <property type="component" value="Unassembled WGS sequence"/>
</dbReference>
<dbReference type="GO" id="GO:0008652">
    <property type="term" value="P:amino acid biosynthetic process"/>
    <property type="evidence" value="ECO:0007669"/>
    <property type="project" value="UniProtKB-KW"/>
</dbReference>
<keyword evidence="4 7" id="KW-0418">Kinase</keyword>
<keyword evidence="3 7" id="KW-0547">Nucleotide-binding</keyword>
<dbReference type="Gene3D" id="3.40.50.300">
    <property type="entry name" value="P-loop containing nucleotide triphosphate hydrolases"/>
    <property type="match status" value="1"/>
</dbReference>
<dbReference type="InterPro" id="IPR027417">
    <property type="entry name" value="P-loop_NTPase"/>
</dbReference>
<dbReference type="GO" id="GO:0004765">
    <property type="term" value="F:shikimate kinase activity"/>
    <property type="evidence" value="ECO:0007669"/>
    <property type="project" value="UniProtKB-UniRule"/>
</dbReference>
<proteinExistence type="inferred from homology"/>
<feature type="binding site" evidence="7">
    <location>
        <position position="79"/>
    </location>
    <ligand>
        <name>substrate</name>
    </ligand>
</feature>
<feature type="binding site" evidence="7">
    <location>
        <position position="14"/>
    </location>
    <ligand>
        <name>Mg(2+)</name>
        <dbReference type="ChEBI" id="CHEBI:18420"/>
    </ligand>
</feature>
<evidence type="ECO:0000256" key="7">
    <source>
        <dbReference type="HAMAP-Rule" id="MF_00109"/>
    </source>
</evidence>
<dbReference type="EMBL" id="FXTM01000026">
    <property type="protein sequence ID" value="SMO75546.1"/>
    <property type="molecule type" value="Genomic_DNA"/>
</dbReference>
<comment type="function">
    <text evidence="7">Catalyzes the specific phosphorylation of the 3-hydroxyl group of shikimic acid using ATP as a cosubstrate.</text>
</comment>
<dbReference type="GO" id="GO:0009423">
    <property type="term" value="P:chorismate biosynthetic process"/>
    <property type="evidence" value="ECO:0007669"/>
    <property type="project" value="UniProtKB-UniRule"/>
</dbReference>
<comment type="cofactor">
    <cofactor evidence="7">
        <name>Mg(2+)</name>
        <dbReference type="ChEBI" id="CHEBI:18420"/>
    </cofactor>
    <text evidence="7">Binds 1 Mg(2+) ion per subunit.</text>
</comment>
<dbReference type="OrthoDB" id="9800332at2"/>
<dbReference type="GO" id="GO:0009073">
    <property type="term" value="P:aromatic amino acid family biosynthetic process"/>
    <property type="evidence" value="ECO:0007669"/>
    <property type="project" value="UniProtKB-KW"/>
</dbReference>
<keyword evidence="7" id="KW-0479">Metal-binding</keyword>
<comment type="similarity">
    <text evidence="7">Belongs to the shikimate kinase family.</text>
</comment>
<keyword evidence="5 7" id="KW-0067">ATP-binding</keyword>
<evidence type="ECO:0000256" key="3">
    <source>
        <dbReference type="ARBA" id="ARBA00022741"/>
    </source>
</evidence>
<dbReference type="PANTHER" id="PTHR21087">
    <property type="entry name" value="SHIKIMATE KINASE"/>
    <property type="match status" value="1"/>
</dbReference>
<dbReference type="PRINTS" id="PR01100">
    <property type="entry name" value="SHIKIMTKNASE"/>
</dbReference>
<dbReference type="SUPFAM" id="SSF52540">
    <property type="entry name" value="P-loop containing nucleoside triphosphate hydrolases"/>
    <property type="match status" value="1"/>
</dbReference>
<keyword evidence="2 7" id="KW-0808">Transferase</keyword>
<dbReference type="RefSeq" id="WP_142936137.1">
    <property type="nucleotide sequence ID" value="NZ_FXTM01000026.1"/>
</dbReference>
<evidence type="ECO:0000256" key="1">
    <source>
        <dbReference type="ARBA" id="ARBA00022605"/>
    </source>
</evidence>